<dbReference type="OrthoDB" id="2013972at2759"/>
<reference evidence="3" key="1">
    <citation type="submission" date="2021-06" db="EMBL/GenBank/DDBJ databases">
        <authorList>
            <person name="Kallberg Y."/>
            <person name="Tangrot J."/>
            <person name="Rosling A."/>
        </authorList>
    </citation>
    <scope>NUCLEOTIDE SEQUENCE</scope>
    <source>
        <strain evidence="3">UK204</strain>
    </source>
</reference>
<accession>A0A9N9CW01</accession>
<dbReference type="Gene3D" id="3.40.50.150">
    <property type="entry name" value="Vaccinia Virus protein VP39"/>
    <property type="match status" value="1"/>
</dbReference>
<protein>
    <submittedName>
        <fullName evidence="3">7052_t:CDS:1</fullName>
    </submittedName>
</protein>
<name>A0A9N9CW01_9GLOM</name>
<dbReference type="Pfam" id="PF13649">
    <property type="entry name" value="Methyltransf_25"/>
    <property type="match status" value="1"/>
</dbReference>
<dbReference type="Proteomes" id="UP000789570">
    <property type="component" value="Unassembled WGS sequence"/>
</dbReference>
<dbReference type="SUPFAM" id="SSF53335">
    <property type="entry name" value="S-adenosyl-L-methionine-dependent methyltransferases"/>
    <property type="match status" value="1"/>
</dbReference>
<keyword evidence="4" id="KW-1185">Reference proteome</keyword>
<dbReference type="GO" id="GO:0008168">
    <property type="term" value="F:methyltransferase activity"/>
    <property type="evidence" value="ECO:0007669"/>
    <property type="project" value="TreeGrafter"/>
</dbReference>
<dbReference type="EMBL" id="CAJVPQ010002965">
    <property type="protein sequence ID" value="CAG8613992.1"/>
    <property type="molecule type" value="Genomic_DNA"/>
</dbReference>
<dbReference type="AlphaFoldDB" id="A0A9N9CW01"/>
<evidence type="ECO:0000259" key="2">
    <source>
        <dbReference type="Pfam" id="PF13649"/>
    </source>
</evidence>
<proteinExistence type="predicted"/>
<feature type="compositionally biased region" description="Polar residues" evidence="1">
    <location>
        <begin position="1"/>
        <end position="13"/>
    </location>
</feature>
<sequence length="314" mass="35912">MSLQTIDNNNMGQLKSKDKKDKTQQELNPKVKEMFRVEEGRRFHNDENSKYFLPNDDEELDRLHLQHYIWRYIWKSNYNAPVNDLLQKEDSKVLDLGCGAGSWLFELATEFPSVSFTGLDISPVVPSTIKPRNINFVGGNVLEGLPFEDNTFDFVHQRLLVAAIPLDKWQSVVNELVRVLKPGGYLELMELDIEFKPFGPSTKRLNDALMKLIIQNGQDPHVITKLQSFMEANGQLEGIVSEEKFGPFSKSAGQLSPLAVENHKLGFTGVKSVLSKVLNISSEEYDELVKEMTIELPEYETFNHTVRVYGRKQF</sequence>
<evidence type="ECO:0000256" key="1">
    <source>
        <dbReference type="SAM" id="MobiDB-lite"/>
    </source>
</evidence>
<dbReference type="CDD" id="cd02440">
    <property type="entry name" value="AdoMet_MTases"/>
    <property type="match status" value="1"/>
</dbReference>
<comment type="caution">
    <text evidence="3">The sequence shown here is derived from an EMBL/GenBank/DDBJ whole genome shotgun (WGS) entry which is preliminary data.</text>
</comment>
<feature type="compositionally biased region" description="Basic and acidic residues" evidence="1">
    <location>
        <begin position="15"/>
        <end position="29"/>
    </location>
</feature>
<organism evidence="3 4">
    <name type="scientific">Funneliformis caledonium</name>
    <dbReference type="NCBI Taxonomy" id="1117310"/>
    <lineage>
        <taxon>Eukaryota</taxon>
        <taxon>Fungi</taxon>
        <taxon>Fungi incertae sedis</taxon>
        <taxon>Mucoromycota</taxon>
        <taxon>Glomeromycotina</taxon>
        <taxon>Glomeromycetes</taxon>
        <taxon>Glomerales</taxon>
        <taxon>Glomeraceae</taxon>
        <taxon>Funneliformis</taxon>
    </lineage>
</organism>
<dbReference type="InterPro" id="IPR029063">
    <property type="entry name" value="SAM-dependent_MTases_sf"/>
</dbReference>
<dbReference type="PANTHER" id="PTHR43591:SF24">
    <property type="entry name" value="2-METHOXY-6-POLYPRENYL-1,4-BENZOQUINOL METHYLASE, MITOCHONDRIAL"/>
    <property type="match status" value="1"/>
</dbReference>
<feature type="region of interest" description="Disordered" evidence="1">
    <location>
        <begin position="1"/>
        <end position="29"/>
    </location>
</feature>
<dbReference type="PANTHER" id="PTHR43591">
    <property type="entry name" value="METHYLTRANSFERASE"/>
    <property type="match status" value="1"/>
</dbReference>
<evidence type="ECO:0000313" key="4">
    <source>
        <dbReference type="Proteomes" id="UP000789570"/>
    </source>
</evidence>
<feature type="domain" description="Methyltransferase" evidence="2">
    <location>
        <begin position="93"/>
        <end position="184"/>
    </location>
</feature>
<gene>
    <name evidence="3" type="ORF">FCALED_LOCUS9212</name>
</gene>
<dbReference type="InterPro" id="IPR041698">
    <property type="entry name" value="Methyltransf_25"/>
</dbReference>
<evidence type="ECO:0000313" key="3">
    <source>
        <dbReference type="EMBL" id="CAG8613992.1"/>
    </source>
</evidence>